<evidence type="ECO:0000313" key="11">
    <source>
        <dbReference type="Proteomes" id="UP000261324"/>
    </source>
</evidence>
<protein>
    <submittedName>
        <fullName evidence="9">Phosphonate ABC transporter ATP-binding protein</fullName>
    </submittedName>
</protein>
<dbReference type="RefSeq" id="WP_117660260.1">
    <property type="nucleotide sequence ID" value="NZ_QSRA01000012.1"/>
</dbReference>
<keyword evidence="5" id="KW-0918">Phosphonate transport</keyword>
<keyword evidence="7" id="KW-0472">Membrane</keyword>
<organism evidence="9 11">
    <name type="scientific">Dorea formicigenerans</name>
    <dbReference type="NCBI Taxonomy" id="39486"/>
    <lineage>
        <taxon>Bacteria</taxon>
        <taxon>Bacillati</taxon>
        <taxon>Bacillota</taxon>
        <taxon>Clostridia</taxon>
        <taxon>Lachnospirales</taxon>
        <taxon>Lachnospiraceae</taxon>
        <taxon>Dorea</taxon>
    </lineage>
</organism>
<keyword evidence="2" id="KW-1003">Cell membrane</keyword>
<dbReference type="Pfam" id="PF00005">
    <property type="entry name" value="ABC_tran"/>
    <property type="match status" value="1"/>
</dbReference>
<evidence type="ECO:0000313" key="10">
    <source>
        <dbReference type="EMBL" id="RGS70952.1"/>
    </source>
</evidence>
<feature type="domain" description="ABC transporter" evidence="8">
    <location>
        <begin position="6"/>
        <end position="241"/>
    </location>
</feature>
<proteinExistence type="predicted"/>
<evidence type="ECO:0000259" key="8">
    <source>
        <dbReference type="PROSITE" id="PS50893"/>
    </source>
</evidence>
<dbReference type="GO" id="GO:0016020">
    <property type="term" value="C:membrane"/>
    <property type="evidence" value="ECO:0007669"/>
    <property type="project" value="InterPro"/>
</dbReference>
<evidence type="ECO:0000256" key="1">
    <source>
        <dbReference type="ARBA" id="ARBA00022448"/>
    </source>
</evidence>
<name>A0A3E4PQL0_9FIRM</name>
<dbReference type="InterPro" id="IPR050086">
    <property type="entry name" value="MetN_ABC_transporter-like"/>
</dbReference>
<evidence type="ECO:0000313" key="9">
    <source>
        <dbReference type="EMBL" id="RGK82306.1"/>
    </source>
</evidence>
<dbReference type="InterPro" id="IPR003593">
    <property type="entry name" value="AAA+_ATPase"/>
</dbReference>
<dbReference type="EMBL" id="QSRA01000012">
    <property type="protein sequence ID" value="RGK82306.1"/>
    <property type="molecule type" value="Genomic_DNA"/>
</dbReference>
<dbReference type="SUPFAM" id="SSF52540">
    <property type="entry name" value="P-loop containing nucleoside triphosphate hydrolases"/>
    <property type="match status" value="1"/>
</dbReference>
<reference evidence="11 12" key="1">
    <citation type="submission" date="2018-08" db="EMBL/GenBank/DDBJ databases">
        <title>A genome reference for cultivated species of the human gut microbiota.</title>
        <authorList>
            <person name="Zou Y."/>
            <person name="Xue W."/>
            <person name="Luo G."/>
        </authorList>
    </citation>
    <scope>NUCLEOTIDE SEQUENCE [LARGE SCALE GENOMIC DNA]</scope>
    <source>
        <strain evidence="10 12">AF21-25</strain>
        <strain evidence="9 11">TF09-3</strain>
    </source>
</reference>
<dbReference type="CDD" id="cd03256">
    <property type="entry name" value="ABC_PhnC_transporter"/>
    <property type="match status" value="1"/>
</dbReference>
<evidence type="ECO:0000256" key="7">
    <source>
        <dbReference type="ARBA" id="ARBA00023136"/>
    </source>
</evidence>
<evidence type="ECO:0000256" key="2">
    <source>
        <dbReference type="ARBA" id="ARBA00022475"/>
    </source>
</evidence>
<dbReference type="EMBL" id="QRVU01000024">
    <property type="protein sequence ID" value="RGS70952.1"/>
    <property type="molecule type" value="Genomic_DNA"/>
</dbReference>
<dbReference type="PANTHER" id="PTHR43166">
    <property type="entry name" value="AMINO ACID IMPORT ATP-BINDING PROTEIN"/>
    <property type="match status" value="1"/>
</dbReference>
<dbReference type="Proteomes" id="UP000261324">
    <property type="component" value="Unassembled WGS sequence"/>
</dbReference>
<dbReference type="GO" id="GO:0016887">
    <property type="term" value="F:ATP hydrolysis activity"/>
    <property type="evidence" value="ECO:0007669"/>
    <property type="project" value="InterPro"/>
</dbReference>
<dbReference type="PROSITE" id="PS50893">
    <property type="entry name" value="ABC_TRANSPORTER_2"/>
    <property type="match status" value="1"/>
</dbReference>
<gene>
    <name evidence="10" type="ORF">DWX78_06320</name>
    <name evidence="9" type="ORF">DXC93_10075</name>
</gene>
<evidence type="ECO:0000256" key="4">
    <source>
        <dbReference type="ARBA" id="ARBA00022840"/>
    </source>
</evidence>
<evidence type="ECO:0000256" key="5">
    <source>
        <dbReference type="ARBA" id="ARBA00022885"/>
    </source>
</evidence>
<dbReference type="InterPro" id="IPR003439">
    <property type="entry name" value="ABC_transporter-like_ATP-bd"/>
</dbReference>
<keyword evidence="3" id="KW-0547">Nucleotide-binding</keyword>
<dbReference type="InterPro" id="IPR027417">
    <property type="entry name" value="P-loop_NTPase"/>
</dbReference>
<dbReference type="InterPro" id="IPR017871">
    <property type="entry name" value="ABC_transporter-like_CS"/>
</dbReference>
<dbReference type="PROSITE" id="PS00211">
    <property type="entry name" value="ABC_TRANSPORTER_1"/>
    <property type="match status" value="1"/>
</dbReference>
<keyword evidence="1" id="KW-0813">Transport</keyword>
<evidence type="ECO:0000256" key="6">
    <source>
        <dbReference type="ARBA" id="ARBA00022967"/>
    </source>
</evidence>
<dbReference type="InterPro" id="IPR012693">
    <property type="entry name" value="ABC_transpr_PhnC"/>
</dbReference>
<dbReference type="GO" id="GO:0015416">
    <property type="term" value="F:ABC-type phosphonate transporter activity"/>
    <property type="evidence" value="ECO:0007669"/>
    <property type="project" value="InterPro"/>
</dbReference>
<accession>A0A3E4PQL0</accession>
<keyword evidence="6" id="KW-1278">Translocase</keyword>
<evidence type="ECO:0000256" key="3">
    <source>
        <dbReference type="ARBA" id="ARBA00022741"/>
    </source>
</evidence>
<sequence>MGKEIIQIEHAYKQYGEKKVLDDFSLNIEKGETIAMIGSSGTGKTTLFNVITGTVSLDSGTVLIDGKEESTYNRKTMAKKLGMMTQKFDLVNELSVINNVLAGRLADWGFLKSLISLVHPLEKVLATEVLEQVNLEDKMYEKTANLSGGEQQRVALARVLVQNPEILLADEPIASLDPALSETVLQMLTGLTKEHGITLLCSLHSVEYAVRYFDRVVGLKDGKLFLNCKTEEISKEQLEELYR</sequence>
<dbReference type="AlphaFoldDB" id="A0A3E4PQL0"/>
<evidence type="ECO:0000313" key="12">
    <source>
        <dbReference type="Proteomes" id="UP000285981"/>
    </source>
</evidence>
<comment type="caution">
    <text evidence="9">The sequence shown here is derived from an EMBL/GenBank/DDBJ whole genome shotgun (WGS) entry which is preliminary data.</text>
</comment>
<dbReference type="GO" id="GO:0005524">
    <property type="term" value="F:ATP binding"/>
    <property type="evidence" value="ECO:0007669"/>
    <property type="project" value="UniProtKB-KW"/>
</dbReference>
<keyword evidence="4 9" id="KW-0067">ATP-binding</keyword>
<dbReference type="Gene3D" id="3.40.50.300">
    <property type="entry name" value="P-loop containing nucleotide triphosphate hydrolases"/>
    <property type="match status" value="1"/>
</dbReference>
<dbReference type="SMART" id="SM00382">
    <property type="entry name" value="AAA"/>
    <property type="match status" value="1"/>
</dbReference>
<dbReference type="Proteomes" id="UP000285981">
    <property type="component" value="Unassembled WGS sequence"/>
</dbReference>